<dbReference type="PROSITE" id="PS51257">
    <property type="entry name" value="PROKAR_LIPOPROTEIN"/>
    <property type="match status" value="1"/>
</dbReference>
<feature type="chain" id="PRO_5037274579" evidence="2">
    <location>
        <begin position="23"/>
        <end position="213"/>
    </location>
</feature>
<reference evidence="3" key="1">
    <citation type="submission" date="2021-01" db="EMBL/GenBank/DDBJ databases">
        <title>Genome sequence of strain Noviherbaspirillum sp. DKR-6.</title>
        <authorList>
            <person name="Chaudhary D.K."/>
        </authorList>
    </citation>
    <scope>NUCLEOTIDE SEQUENCE</scope>
    <source>
        <strain evidence="3">DKR-6</strain>
    </source>
</reference>
<organism evidence="3 4">
    <name type="scientific">Noviherbaspirillum pedocola</name>
    <dbReference type="NCBI Taxonomy" id="2801341"/>
    <lineage>
        <taxon>Bacteria</taxon>
        <taxon>Pseudomonadati</taxon>
        <taxon>Pseudomonadota</taxon>
        <taxon>Betaproteobacteria</taxon>
        <taxon>Burkholderiales</taxon>
        <taxon>Oxalobacteraceae</taxon>
        <taxon>Noviherbaspirillum</taxon>
    </lineage>
</organism>
<name>A0A934SWF8_9BURK</name>
<protein>
    <submittedName>
        <fullName evidence="3">Type IV conjugative transfer system lipoprotein TraV</fullName>
    </submittedName>
</protein>
<dbReference type="AlphaFoldDB" id="A0A934SWF8"/>
<dbReference type="Proteomes" id="UP000622890">
    <property type="component" value="Unassembled WGS sequence"/>
</dbReference>
<sequence>MNKRLLALAIAVPAVLTGCASALNPAGESTFSCPGMPQGIICKTPMAVYKSTEQMPAETEYDMPIGKHLDDKEGGASMSYALPKATPANHSAGAASRNVSMTGTAIVKSSKSKPIREPAQVMRIWIAEWTDKNDDLHYPGYLFTEIQPRRWSVGKPESAGRNSITPFRAPAAPVAARDSKEQPVAAKPSEGEARQSAAISVPGLPSPSDINLN</sequence>
<keyword evidence="2" id="KW-0732">Signal</keyword>
<comment type="caution">
    <text evidence="3">The sequence shown here is derived from an EMBL/GenBank/DDBJ whole genome shotgun (WGS) entry which is preliminary data.</text>
</comment>
<keyword evidence="3" id="KW-0449">Lipoprotein</keyword>
<accession>A0A934SWF8</accession>
<feature type="signal peptide" evidence="2">
    <location>
        <begin position="1"/>
        <end position="22"/>
    </location>
</feature>
<gene>
    <name evidence="3" type="primary">traV</name>
    <name evidence="3" type="ORF">JJB74_24710</name>
</gene>
<dbReference type="Pfam" id="PF09676">
    <property type="entry name" value="TraV"/>
    <property type="match status" value="1"/>
</dbReference>
<evidence type="ECO:0000256" key="2">
    <source>
        <dbReference type="SAM" id="SignalP"/>
    </source>
</evidence>
<dbReference type="EMBL" id="JAEPBG010000015">
    <property type="protein sequence ID" value="MBK4737835.1"/>
    <property type="molecule type" value="Genomic_DNA"/>
</dbReference>
<evidence type="ECO:0000313" key="3">
    <source>
        <dbReference type="EMBL" id="MBK4737835.1"/>
    </source>
</evidence>
<keyword evidence="4" id="KW-1185">Reference proteome</keyword>
<proteinExistence type="predicted"/>
<evidence type="ECO:0000313" key="4">
    <source>
        <dbReference type="Proteomes" id="UP000622890"/>
    </source>
</evidence>
<dbReference type="NCBIfam" id="TIGR02747">
    <property type="entry name" value="TraV"/>
    <property type="match status" value="1"/>
</dbReference>
<evidence type="ECO:0000256" key="1">
    <source>
        <dbReference type="SAM" id="MobiDB-lite"/>
    </source>
</evidence>
<dbReference type="InterPro" id="IPR014118">
    <property type="entry name" value="T4SS_TraV"/>
</dbReference>
<feature type="region of interest" description="Disordered" evidence="1">
    <location>
        <begin position="153"/>
        <end position="213"/>
    </location>
</feature>